<accession>A0A6I6HKV1</accession>
<dbReference type="OrthoDB" id="8716343at2"/>
<sequence>MLLPRSRPLANTARLTTLGTLAGAGLIFAHASAWAEPSPALDRFSFSVGAFSADPKFNASVSSPYGALRTRDLEPGRVTMPRVTADLLIGDSHGLSFDYYRYKRDYFGQAGGSESLGGFGTFNALGNANLNVKLDFAKLSYKWWLGTGNTVFGLGAGAAYYRINVGANANIAVNGRISQLNEDASDDAIAPLLEVGVRHAINPDLRLFADLSGVRKGGGRFHGNIYNASAGVEWFPVKNVGLVLAYGVTNIDLARESSTAETRVKVKLHGPSAFLKARF</sequence>
<gene>
    <name evidence="1" type="ORF">GOQ09_18965</name>
</gene>
<protein>
    <recommendedName>
        <fullName evidence="3">Outer membrane protein beta-barrel domain-containing protein</fullName>
    </recommendedName>
</protein>
<name>A0A6I6HKV1_VARPD</name>
<evidence type="ECO:0008006" key="3">
    <source>
        <dbReference type="Google" id="ProtNLM"/>
    </source>
</evidence>
<reference evidence="1 2" key="1">
    <citation type="submission" date="2019-12" db="EMBL/GenBank/DDBJ databases">
        <title>Hybrid Genome Assemblies of two High G+C Isolates from Undergraduate Microbiology Courses.</title>
        <authorList>
            <person name="Ne Ville C.J."/>
            <person name="Enright D."/>
            <person name="Hernandez I."/>
            <person name="Dodsworth J."/>
            <person name="Orwin P.M."/>
        </authorList>
    </citation>
    <scope>NUCLEOTIDE SEQUENCE [LARGE SCALE GENOMIC DNA]</scope>
    <source>
        <strain evidence="1 2">CSUSB</strain>
    </source>
</reference>
<dbReference type="Proteomes" id="UP000425817">
    <property type="component" value="Chromosome"/>
</dbReference>
<dbReference type="AlphaFoldDB" id="A0A6I6HKV1"/>
<evidence type="ECO:0000313" key="1">
    <source>
        <dbReference type="EMBL" id="QGW83538.1"/>
    </source>
</evidence>
<organism evidence="1 2">
    <name type="scientific">Variovorax paradoxus</name>
    <dbReference type="NCBI Taxonomy" id="34073"/>
    <lineage>
        <taxon>Bacteria</taxon>
        <taxon>Pseudomonadati</taxon>
        <taxon>Pseudomonadota</taxon>
        <taxon>Betaproteobacteria</taxon>
        <taxon>Burkholderiales</taxon>
        <taxon>Comamonadaceae</taxon>
        <taxon>Variovorax</taxon>
    </lineage>
</organism>
<evidence type="ECO:0000313" key="2">
    <source>
        <dbReference type="Proteomes" id="UP000425817"/>
    </source>
</evidence>
<dbReference type="RefSeq" id="WP_157614935.1">
    <property type="nucleotide sequence ID" value="NZ_CP046622.1"/>
</dbReference>
<dbReference type="EMBL" id="CP046622">
    <property type="protein sequence ID" value="QGW83538.1"/>
    <property type="molecule type" value="Genomic_DNA"/>
</dbReference>
<proteinExistence type="predicted"/>